<dbReference type="Proteomes" id="UP000646776">
    <property type="component" value="Unassembled WGS sequence"/>
</dbReference>
<evidence type="ECO:0000256" key="1">
    <source>
        <dbReference type="SAM" id="MobiDB-lite"/>
    </source>
</evidence>
<name>A0A918HRR3_9ACTN</name>
<evidence type="ECO:0000313" key="3">
    <source>
        <dbReference type="Proteomes" id="UP000646776"/>
    </source>
</evidence>
<comment type="caution">
    <text evidence="2">The sequence shown here is derived from an EMBL/GenBank/DDBJ whole genome shotgun (WGS) entry which is preliminary data.</text>
</comment>
<evidence type="ECO:0000313" key="2">
    <source>
        <dbReference type="EMBL" id="GGT91389.1"/>
    </source>
</evidence>
<reference evidence="2" key="2">
    <citation type="submission" date="2020-09" db="EMBL/GenBank/DDBJ databases">
        <authorList>
            <person name="Sun Q."/>
            <person name="Ohkuma M."/>
        </authorList>
    </citation>
    <scope>NUCLEOTIDE SEQUENCE</scope>
    <source>
        <strain evidence="2">JCM 4125</strain>
    </source>
</reference>
<sequence length="54" mass="5802">MTTAGQGTDRYAELTKGWAAKQRAENEEWHIPRMGCSSPIADGGSMAPAGPVRR</sequence>
<feature type="region of interest" description="Disordered" evidence="1">
    <location>
        <begin position="32"/>
        <end position="54"/>
    </location>
</feature>
<protein>
    <submittedName>
        <fullName evidence="2">Uncharacterized protein</fullName>
    </submittedName>
</protein>
<gene>
    <name evidence="2" type="ORF">GCM10010226_81740</name>
</gene>
<organism evidence="2 3">
    <name type="scientific">Streptomyces phaeofaciens</name>
    <dbReference type="NCBI Taxonomy" id="68254"/>
    <lineage>
        <taxon>Bacteria</taxon>
        <taxon>Bacillati</taxon>
        <taxon>Actinomycetota</taxon>
        <taxon>Actinomycetes</taxon>
        <taxon>Kitasatosporales</taxon>
        <taxon>Streptomycetaceae</taxon>
        <taxon>Streptomyces</taxon>
    </lineage>
</organism>
<dbReference type="AlphaFoldDB" id="A0A918HRR3"/>
<accession>A0A918HRR3</accession>
<dbReference type="EMBL" id="BMSA01000039">
    <property type="protein sequence ID" value="GGT91389.1"/>
    <property type="molecule type" value="Genomic_DNA"/>
</dbReference>
<reference evidence="2" key="1">
    <citation type="journal article" date="2014" name="Int. J. Syst. Evol. Microbiol.">
        <title>Complete genome sequence of Corynebacterium casei LMG S-19264T (=DSM 44701T), isolated from a smear-ripened cheese.</title>
        <authorList>
            <consortium name="US DOE Joint Genome Institute (JGI-PGF)"/>
            <person name="Walter F."/>
            <person name="Albersmeier A."/>
            <person name="Kalinowski J."/>
            <person name="Ruckert C."/>
        </authorList>
    </citation>
    <scope>NUCLEOTIDE SEQUENCE</scope>
    <source>
        <strain evidence="2">JCM 4125</strain>
    </source>
</reference>
<proteinExistence type="predicted"/>
<keyword evidence="3" id="KW-1185">Reference proteome</keyword>